<keyword evidence="5" id="KW-0963">Cytoplasm</keyword>
<dbReference type="Proteomes" id="UP000054248">
    <property type="component" value="Unassembled WGS sequence"/>
</dbReference>
<sequence>MSLSDVLLASLSPSTRSQAETTLSNYSTTQPQFLTSLLQLVLDPSQQIQARQAAAVYFKNVIKRRWDAEANEETPIDQNEKNTLKQELVPAMVALSSQSKLLRTQIADAVGLVAAVDFPRLWPELLTQLVSHLSSADYAVNVCILETAHSIFAPWRSQTRSDDLFNAINYTLTNFQDPFFAVFDATATTLLSGQPLPNLNVVAQAQSLLMQIYLDLTFQDIPPKFEDSVAQFFGTDNGDEGYFIKFLRWDPPALRGDEEDPTPTEAMNIKTTILEICEVFEMKYNELFTGRVPAFVRAVWELIGSSSLAVREDAMVAQAIKFLSITAKMGIHKELFADEGTLQGLAQRIIVPSMPLREHEVEQFEDDPLEYIRRDLSLSTEGGGSRRHAASELIRALVSIGLDAPVTRLIEQYIGAALQEYAANPSENWKSKDTAIYLLTAIASQASTSHHGVTSTNVLVDIVKFFSQNVAQDLNTEGSTVHPILQVDAIRFIYTFRYQLTKEQLASVIPLLVRHLGSSNYVCYTYAAITIERILFMKSGKTPMFNYTDIQALTDTILNALFLRILGGGTPEKVAENEYLMKCAMRVIITAKGSLAPSYPNTLSRLVEILGIISKNPSNPQFNQYTFESISALLRYVALADASSVTQFEAVLFGPITIILQQEITGEQLILNSFLTFSKFSLKCSKAILLPFLMRTALFWAYS</sequence>
<comment type="similarity">
    <text evidence="3">Belongs to the XPO2/CSE1 family.</text>
</comment>
<dbReference type="InterPro" id="IPR001494">
    <property type="entry name" value="Importin-beta_N"/>
</dbReference>
<dbReference type="GO" id="GO:0031267">
    <property type="term" value="F:small GTPase binding"/>
    <property type="evidence" value="ECO:0007669"/>
    <property type="project" value="InterPro"/>
</dbReference>
<evidence type="ECO:0000313" key="10">
    <source>
        <dbReference type="Proteomes" id="UP000054248"/>
    </source>
</evidence>
<dbReference type="InterPro" id="IPR016024">
    <property type="entry name" value="ARM-type_fold"/>
</dbReference>
<evidence type="ECO:0000259" key="8">
    <source>
        <dbReference type="PROSITE" id="PS50166"/>
    </source>
</evidence>
<dbReference type="Pfam" id="PF03378">
    <property type="entry name" value="CAS_CSE1"/>
    <property type="match status" value="1"/>
</dbReference>
<dbReference type="InterPro" id="IPR011989">
    <property type="entry name" value="ARM-like"/>
</dbReference>
<dbReference type="OrthoDB" id="3268246at2759"/>
<evidence type="ECO:0000256" key="1">
    <source>
        <dbReference type="ARBA" id="ARBA00004123"/>
    </source>
</evidence>
<keyword evidence="10" id="KW-1185">Reference proteome</keyword>
<evidence type="ECO:0000256" key="3">
    <source>
        <dbReference type="ARBA" id="ARBA00008669"/>
    </source>
</evidence>
<reference evidence="10" key="2">
    <citation type="submission" date="2015-01" db="EMBL/GenBank/DDBJ databases">
        <title>Evolutionary Origins and Diversification of the Mycorrhizal Mutualists.</title>
        <authorList>
            <consortium name="DOE Joint Genome Institute"/>
            <consortium name="Mycorrhizal Genomics Consortium"/>
            <person name="Kohler A."/>
            <person name="Kuo A."/>
            <person name="Nagy L.G."/>
            <person name="Floudas D."/>
            <person name="Copeland A."/>
            <person name="Barry K.W."/>
            <person name="Cichocki N."/>
            <person name="Veneault-Fourrey C."/>
            <person name="LaButti K."/>
            <person name="Lindquist E.A."/>
            <person name="Lipzen A."/>
            <person name="Lundell T."/>
            <person name="Morin E."/>
            <person name="Murat C."/>
            <person name="Riley R."/>
            <person name="Ohm R."/>
            <person name="Sun H."/>
            <person name="Tunlid A."/>
            <person name="Henrissat B."/>
            <person name="Grigoriev I.V."/>
            <person name="Hibbett D.S."/>
            <person name="Martin F."/>
        </authorList>
    </citation>
    <scope>NUCLEOTIDE SEQUENCE [LARGE SCALE GENOMIC DNA]</scope>
    <source>
        <strain evidence="10">MUT 4182</strain>
    </source>
</reference>
<feature type="domain" description="Importin N-terminal" evidence="8">
    <location>
        <begin position="19"/>
        <end position="94"/>
    </location>
</feature>
<dbReference type="GO" id="GO:0006606">
    <property type="term" value="P:protein import into nucleus"/>
    <property type="evidence" value="ECO:0007669"/>
    <property type="project" value="TreeGrafter"/>
</dbReference>
<dbReference type="HOGENOM" id="CLU_009614_1_0_1"/>
<evidence type="ECO:0000256" key="2">
    <source>
        <dbReference type="ARBA" id="ARBA00004496"/>
    </source>
</evidence>
<name>A0A0C3QKK9_9AGAM</name>
<dbReference type="Pfam" id="PF03810">
    <property type="entry name" value="IBN_N"/>
    <property type="match status" value="1"/>
</dbReference>
<dbReference type="GO" id="GO:0005049">
    <property type="term" value="F:nuclear export signal receptor activity"/>
    <property type="evidence" value="ECO:0007669"/>
    <property type="project" value="TreeGrafter"/>
</dbReference>
<dbReference type="SUPFAM" id="SSF48371">
    <property type="entry name" value="ARM repeat"/>
    <property type="match status" value="1"/>
</dbReference>
<dbReference type="InterPro" id="IPR005043">
    <property type="entry name" value="XPO2_C"/>
</dbReference>
<evidence type="ECO:0000256" key="6">
    <source>
        <dbReference type="ARBA" id="ARBA00022927"/>
    </source>
</evidence>
<proteinExistence type="inferred from homology"/>
<protein>
    <recommendedName>
        <fullName evidence="8">Importin N-terminal domain-containing protein</fullName>
    </recommendedName>
</protein>
<dbReference type="STRING" id="1051891.A0A0C3QKK9"/>
<evidence type="ECO:0000256" key="5">
    <source>
        <dbReference type="ARBA" id="ARBA00022490"/>
    </source>
</evidence>
<dbReference type="InterPro" id="IPR013713">
    <property type="entry name" value="XPO2_central"/>
</dbReference>
<dbReference type="SMART" id="SM00913">
    <property type="entry name" value="IBN_N"/>
    <property type="match status" value="1"/>
</dbReference>
<dbReference type="Pfam" id="PF08506">
    <property type="entry name" value="Cse1"/>
    <property type="match status" value="1"/>
</dbReference>
<dbReference type="GO" id="GO:0006611">
    <property type="term" value="P:protein export from nucleus"/>
    <property type="evidence" value="ECO:0007669"/>
    <property type="project" value="TreeGrafter"/>
</dbReference>
<keyword evidence="7" id="KW-0539">Nucleus</keyword>
<keyword evidence="6" id="KW-0653">Protein transport</keyword>
<gene>
    <name evidence="9" type="ORF">M407DRAFT_17947</name>
</gene>
<dbReference type="PANTHER" id="PTHR10997">
    <property type="entry name" value="IMPORTIN-7, 8, 11"/>
    <property type="match status" value="1"/>
</dbReference>
<dbReference type="EMBL" id="KN822950">
    <property type="protein sequence ID" value="KIO33075.1"/>
    <property type="molecule type" value="Genomic_DNA"/>
</dbReference>
<dbReference type="PROSITE" id="PS50166">
    <property type="entry name" value="IMPORTIN_B_NT"/>
    <property type="match status" value="1"/>
</dbReference>
<dbReference type="PANTHER" id="PTHR10997:SF8">
    <property type="entry name" value="EXPORTIN-2"/>
    <property type="match status" value="1"/>
</dbReference>
<reference evidence="9 10" key="1">
    <citation type="submission" date="2014-04" db="EMBL/GenBank/DDBJ databases">
        <authorList>
            <consortium name="DOE Joint Genome Institute"/>
            <person name="Kuo A."/>
            <person name="Girlanda M."/>
            <person name="Perotto S."/>
            <person name="Kohler A."/>
            <person name="Nagy L.G."/>
            <person name="Floudas D."/>
            <person name="Copeland A."/>
            <person name="Barry K.W."/>
            <person name="Cichocki N."/>
            <person name="Veneault-Fourrey C."/>
            <person name="LaButti K."/>
            <person name="Lindquist E.A."/>
            <person name="Lipzen A."/>
            <person name="Lundell T."/>
            <person name="Morin E."/>
            <person name="Murat C."/>
            <person name="Sun H."/>
            <person name="Tunlid A."/>
            <person name="Henrissat B."/>
            <person name="Grigoriev I.V."/>
            <person name="Hibbett D.S."/>
            <person name="Martin F."/>
            <person name="Nordberg H.P."/>
            <person name="Cantor M.N."/>
            <person name="Hua S.X."/>
        </authorList>
    </citation>
    <scope>NUCLEOTIDE SEQUENCE [LARGE SCALE GENOMIC DNA]</scope>
    <source>
        <strain evidence="9 10">MUT 4182</strain>
    </source>
</reference>
<organism evidence="9 10">
    <name type="scientific">Tulasnella calospora MUT 4182</name>
    <dbReference type="NCBI Taxonomy" id="1051891"/>
    <lineage>
        <taxon>Eukaryota</taxon>
        <taxon>Fungi</taxon>
        <taxon>Dikarya</taxon>
        <taxon>Basidiomycota</taxon>
        <taxon>Agaricomycotina</taxon>
        <taxon>Agaricomycetes</taxon>
        <taxon>Cantharellales</taxon>
        <taxon>Tulasnellaceae</taxon>
        <taxon>Tulasnella</taxon>
    </lineage>
</organism>
<accession>A0A0C3QKK9</accession>
<dbReference type="AlphaFoldDB" id="A0A0C3QKK9"/>
<comment type="subcellular location">
    <subcellularLocation>
        <location evidence="2">Cytoplasm</location>
    </subcellularLocation>
    <subcellularLocation>
        <location evidence="1">Nucleus</location>
    </subcellularLocation>
</comment>
<evidence type="ECO:0000313" key="9">
    <source>
        <dbReference type="EMBL" id="KIO33075.1"/>
    </source>
</evidence>
<keyword evidence="4" id="KW-0813">Transport</keyword>
<dbReference type="GO" id="GO:0005829">
    <property type="term" value="C:cytosol"/>
    <property type="evidence" value="ECO:0007669"/>
    <property type="project" value="TreeGrafter"/>
</dbReference>
<dbReference type="GO" id="GO:0005635">
    <property type="term" value="C:nuclear envelope"/>
    <property type="evidence" value="ECO:0007669"/>
    <property type="project" value="TreeGrafter"/>
</dbReference>
<dbReference type="Gene3D" id="1.25.10.10">
    <property type="entry name" value="Leucine-rich Repeat Variant"/>
    <property type="match status" value="1"/>
</dbReference>
<evidence type="ECO:0000256" key="4">
    <source>
        <dbReference type="ARBA" id="ARBA00022448"/>
    </source>
</evidence>
<evidence type="ECO:0000256" key="7">
    <source>
        <dbReference type="ARBA" id="ARBA00023242"/>
    </source>
</evidence>